<keyword evidence="2" id="KW-0812">Transmembrane</keyword>
<keyword evidence="2" id="KW-1133">Transmembrane helix</keyword>
<keyword evidence="4" id="KW-1185">Reference proteome</keyword>
<organism evidence="3 4">
    <name type="scientific">Coniochaeta pulveracea</name>
    <dbReference type="NCBI Taxonomy" id="177199"/>
    <lineage>
        <taxon>Eukaryota</taxon>
        <taxon>Fungi</taxon>
        <taxon>Dikarya</taxon>
        <taxon>Ascomycota</taxon>
        <taxon>Pezizomycotina</taxon>
        <taxon>Sordariomycetes</taxon>
        <taxon>Sordariomycetidae</taxon>
        <taxon>Coniochaetales</taxon>
        <taxon>Coniochaetaceae</taxon>
        <taxon>Coniochaeta</taxon>
    </lineage>
</organism>
<name>A0A420YIM9_9PEZI</name>
<evidence type="ECO:0000256" key="1">
    <source>
        <dbReference type="SAM" id="MobiDB-lite"/>
    </source>
</evidence>
<protein>
    <submittedName>
        <fullName evidence="3">Uncharacterized protein</fullName>
    </submittedName>
</protein>
<evidence type="ECO:0000256" key="2">
    <source>
        <dbReference type="SAM" id="Phobius"/>
    </source>
</evidence>
<gene>
    <name evidence="3" type="ORF">DL546_008448</name>
</gene>
<dbReference type="Proteomes" id="UP000275385">
    <property type="component" value="Unassembled WGS sequence"/>
</dbReference>
<feature type="transmembrane region" description="Helical" evidence="2">
    <location>
        <begin position="164"/>
        <end position="183"/>
    </location>
</feature>
<dbReference type="AlphaFoldDB" id="A0A420YIM9"/>
<comment type="caution">
    <text evidence="3">The sequence shown here is derived from an EMBL/GenBank/DDBJ whole genome shotgun (WGS) entry which is preliminary data.</text>
</comment>
<evidence type="ECO:0000313" key="3">
    <source>
        <dbReference type="EMBL" id="RKU47626.1"/>
    </source>
</evidence>
<keyword evidence="2" id="KW-0472">Membrane</keyword>
<reference evidence="3 4" key="1">
    <citation type="submission" date="2018-08" db="EMBL/GenBank/DDBJ databases">
        <title>Draft genome of the lignicolous fungus Coniochaeta pulveracea.</title>
        <authorList>
            <person name="Borstlap C.J."/>
            <person name="De Witt R.N."/>
            <person name="Botha A."/>
            <person name="Volschenk H."/>
        </authorList>
    </citation>
    <scope>NUCLEOTIDE SEQUENCE [LARGE SCALE GENOMIC DNA]</scope>
    <source>
        <strain evidence="3 4">CAB683</strain>
    </source>
</reference>
<feature type="region of interest" description="Disordered" evidence="1">
    <location>
        <begin position="1"/>
        <end position="47"/>
    </location>
</feature>
<dbReference type="OrthoDB" id="5562676at2759"/>
<accession>A0A420YIM9</accession>
<evidence type="ECO:0000313" key="4">
    <source>
        <dbReference type="Proteomes" id="UP000275385"/>
    </source>
</evidence>
<dbReference type="EMBL" id="QVQW01000008">
    <property type="protein sequence ID" value="RKU47626.1"/>
    <property type="molecule type" value="Genomic_DNA"/>
</dbReference>
<sequence>MSTSPTERTYSPPIPSPLNPDSYFMLPRQTTRSKSTSPRATRWSPTQQLLRQKAAEAWRSESIARNYRGVEMKTPTRSSRTRRGLTLDTSCGQRQDTEENPVQTYQYAAPSTTLDDLLNEKVGDHPYTIDLTDADLGPEIRLPSYRQEDEVVAREKNNKAPFAGWTRGVLLVTGLLCLFLYMLPSSSTRLSVTVIFGPNPA</sequence>
<feature type="compositionally biased region" description="Polar residues" evidence="1">
    <location>
        <begin position="28"/>
        <end position="47"/>
    </location>
</feature>
<proteinExistence type="predicted"/>